<organism evidence="1 2">
    <name type="scientific">Byssochlamys spectabilis (strain No. 5 / NBRC 109023)</name>
    <name type="common">Paecilomyces variotii</name>
    <dbReference type="NCBI Taxonomy" id="1356009"/>
    <lineage>
        <taxon>Eukaryota</taxon>
        <taxon>Fungi</taxon>
        <taxon>Dikarya</taxon>
        <taxon>Ascomycota</taxon>
        <taxon>Pezizomycotina</taxon>
        <taxon>Eurotiomycetes</taxon>
        <taxon>Eurotiomycetidae</taxon>
        <taxon>Eurotiales</taxon>
        <taxon>Thermoascaceae</taxon>
        <taxon>Paecilomyces</taxon>
    </lineage>
</organism>
<dbReference type="Proteomes" id="UP000018001">
    <property type="component" value="Unassembled WGS sequence"/>
</dbReference>
<dbReference type="EMBL" id="BAUL01000248">
    <property type="protein sequence ID" value="GAD98485.1"/>
    <property type="molecule type" value="Genomic_DNA"/>
</dbReference>
<keyword evidence="2" id="KW-1185">Reference proteome</keyword>
<evidence type="ECO:0000313" key="2">
    <source>
        <dbReference type="Proteomes" id="UP000018001"/>
    </source>
</evidence>
<dbReference type="AlphaFoldDB" id="V5I4I4"/>
<dbReference type="HOGENOM" id="CLU_1686315_0_0_1"/>
<proteinExistence type="predicted"/>
<name>V5I4I4_BYSSN</name>
<protein>
    <submittedName>
        <fullName evidence="1">Uncharacterized protein</fullName>
    </submittedName>
</protein>
<reference evidence="2" key="1">
    <citation type="journal article" date="2014" name="Genome Announc.">
        <title>Draft genome sequence of the formaldehyde-resistant fungus Byssochlamys spectabilis No. 5 (anamorph Paecilomyces variotii No. 5) (NBRC109023).</title>
        <authorList>
            <person name="Oka T."/>
            <person name="Ekino K."/>
            <person name="Fukuda K."/>
            <person name="Nomura Y."/>
        </authorList>
    </citation>
    <scope>NUCLEOTIDE SEQUENCE [LARGE SCALE GENOMIC DNA]</scope>
    <source>
        <strain evidence="2">No. 5 / NBRC 109023</strain>
    </source>
</reference>
<comment type="caution">
    <text evidence="1">The sequence shown here is derived from an EMBL/GenBank/DDBJ whole genome shotgun (WGS) entry which is preliminary data.</text>
</comment>
<dbReference type="InParanoid" id="V5I4I4"/>
<evidence type="ECO:0000313" key="1">
    <source>
        <dbReference type="EMBL" id="GAD98485.1"/>
    </source>
</evidence>
<sequence length="156" mass="17490">MLDRPTCDRSFSLAAVQKQWGGSGHLMEPGIPGETDGLEESPGFLFWEIRHATTPPGQSSATPREKYDADGVKWRMASVLFKFSRDHRSLGKRWGDHSRGYSLPNALRIYICELVFCGKPGVEPQKTGLELRLADEIEDSSSSHESSYSRKIQISF</sequence>
<gene>
    <name evidence="1" type="ORF">PVAR5_7179</name>
</gene>
<accession>V5I4I4</accession>